<dbReference type="AlphaFoldDB" id="A0A8J3V5X4"/>
<proteinExistence type="predicted"/>
<dbReference type="InterPro" id="IPR016024">
    <property type="entry name" value="ARM-type_fold"/>
</dbReference>
<evidence type="ECO:0008006" key="3">
    <source>
        <dbReference type="Google" id="ProtNLM"/>
    </source>
</evidence>
<dbReference type="EMBL" id="BOOR01000057">
    <property type="protein sequence ID" value="GII57958.1"/>
    <property type="molecule type" value="Genomic_DNA"/>
</dbReference>
<dbReference type="Gene3D" id="1.25.10.10">
    <property type="entry name" value="Leucine-rich Repeat Variant"/>
    <property type="match status" value="1"/>
</dbReference>
<dbReference type="Proteomes" id="UP000605992">
    <property type="component" value="Unassembled WGS sequence"/>
</dbReference>
<sequence length="716" mass="75869">MTVAALDGIDDIDWSSLGHAYGSAADVPQTLRDAVGQDEELAGEATEHLFGSIYHQGTLYSATPWAVPFVARLAADPGTPRREGLVFLLGSIATTGDAAPQVLADVRTALARETRRLLPLLDDPDVKIRHVATYLLGNLPPESAAEVVPALRTRRRRERSSRVLAGLLAAAGRLDPPGSAAWLADELSPDKPSAVRAGALWAIADAALPWSDAAAEAVVDCWLNGEPLKNWVWSDDPFRDIVARIGNVPFSDLCRTLFERGTAESARAAIDATYERCVRSRSAREESGPLLALGIDHPDLAVRVAAARAIRDVPAAAPAAADSLAAYVADPPPAAVEEVNSNEARLFGAGLEILIALGDPRWREPLTTALTAGRIAPDVLGLLIDTGVTCDPGLLTAVRRRLATLPPEWSAQGGGYNALLARNRWHNELNNLTRLLRHWGPDAADAVPELIPLIPYDQWWTVQALTAIGPASAAAVPALTRVRDDPEASWRRRLQCAEALAAVTGDIGQMSACVAEAASGGEPVAAARTALRHGLPLDGLLPALRDIAATPAGDDASVVQVRIEAARLLLDAGETHAPLRAAADALDSGRHVADAAVLAGLIGPAAADLVPRLRDLLDDRHDFADAALAIRRVTGEAAPLVDAVRRRLAWTGAGKWVVESLRELGEDAAPLLPELRELAHGDARIPGGGVYGRQARQDDEERRQLLTVLAELAPIS</sequence>
<dbReference type="InterPro" id="IPR011989">
    <property type="entry name" value="ARM-like"/>
</dbReference>
<evidence type="ECO:0000313" key="2">
    <source>
        <dbReference type="Proteomes" id="UP000605992"/>
    </source>
</evidence>
<gene>
    <name evidence="1" type="ORF">Pth03_63470</name>
</gene>
<protein>
    <recommendedName>
        <fullName evidence="3">PBS lyase</fullName>
    </recommendedName>
</protein>
<name>A0A8J3V5X4_9ACTN</name>
<keyword evidence="2" id="KW-1185">Reference proteome</keyword>
<accession>A0A8J3V5X4</accession>
<dbReference type="SUPFAM" id="SSF48371">
    <property type="entry name" value="ARM repeat"/>
    <property type="match status" value="1"/>
</dbReference>
<comment type="caution">
    <text evidence="1">The sequence shown here is derived from an EMBL/GenBank/DDBJ whole genome shotgun (WGS) entry which is preliminary data.</text>
</comment>
<organism evidence="1 2">
    <name type="scientific">Planotetraspora thailandica</name>
    <dbReference type="NCBI Taxonomy" id="487172"/>
    <lineage>
        <taxon>Bacteria</taxon>
        <taxon>Bacillati</taxon>
        <taxon>Actinomycetota</taxon>
        <taxon>Actinomycetes</taxon>
        <taxon>Streptosporangiales</taxon>
        <taxon>Streptosporangiaceae</taxon>
        <taxon>Planotetraspora</taxon>
    </lineage>
</organism>
<evidence type="ECO:0000313" key="1">
    <source>
        <dbReference type="EMBL" id="GII57958.1"/>
    </source>
</evidence>
<reference evidence="1" key="1">
    <citation type="submission" date="2021-01" db="EMBL/GenBank/DDBJ databases">
        <title>Whole genome shotgun sequence of Planotetraspora thailandica NBRC 104271.</title>
        <authorList>
            <person name="Komaki H."/>
            <person name="Tamura T."/>
        </authorList>
    </citation>
    <scope>NUCLEOTIDE SEQUENCE</scope>
    <source>
        <strain evidence="1">NBRC 104271</strain>
    </source>
</reference>
<dbReference type="RefSeq" id="WP_203948064.1">
    <property type="nucleotide sequence ID" value="NZ_BOOR01000057.1"/>
</dbReference>